<protein>
    <submittedName>
        <fullName evidence="2">Uncharacterized protein</fullName>
    </submittedName>
</protein>
<accession>A0A5B0PL39</accession>
<evidence type="ECO:0000313" key="2">
    <source>
        <dbReference type="EMBL" id="KAA1101512.1"/>
    </source>
</evidence>
<evidence type="ECO:0000256" key="1">
    <source>
        <dbReference type="SAM" id="SignalP"/>
    </source>
</evidence>
<keyword evidence="1" id="KW-0732">Signal</keyword>
<proteinExistence type="predicted"/>
<feature type="chain" id="PRO_5022720208" evidence="1">
    <location>
        <begin position="27"/>
        <end position="184"/>
    </location>
</feature>
<organism evidence="2 3">
    <name type="scientific">Puccinia graminis f. sp. tritici</name>
    <dbReference type="NCBI Taxonomy" id="56615"/>
    <lineage>
        <taxon>Eukaryota</taxon>
        <taxon>Fungi</taxon>
        <taxon>Dikarya</taxon>
        <taxon>Basidiomycota</taxon>
        <taxon>Pucciniomycotina</taxon>
        <taxon>Pucciniomycetes</taxon>
        <taxon>Pucciniales</taxon>
        <taxon>Pucciniaceae</taxon>
        <taxon>Puccinia</taxon>
    </lineage>
</organism>
<name>A0A5B0PL39_PUCGR</name>
<gene>
    <name evidence="2" type="ORF">PGT21_023106</name>
</gene>
<evidence type="ECO:0000313" key="3">
    <source>
        <dbReference type="Proteomes" id="UP000324748"/>
    </source>
</evidence>
<reference evidence="2 3" key="1">
    <citation type="submission" date="2019-05" db="EMBL/GenBank/DDBJ databases">
        <title>Emergence of the Ug99 lineage of the wheat stem rust pathogen through somatic hybridization.</title>
        <authorList>
            <person name="Li F."/>
            <person name="Upadhyaya N.M."/>
            <person name="Sperschneider J."/>
            <person name="Matny O."/>
            <person name="Nguyen-Phuc H."/>
            <person name="Mago R."/>
            <person name="Raley C."/>
            <person name="Miller M.E."/>
            <person name="Silverstein K.A.T."/>
            <person name="Henningsen E."/>
            <person name="Hirsch C.D."/>
            <person name="Visser B."/>
            <person name="Pretorius Z.A."/>
            <person name="Steffenson B.J."/>
            <person name="Schwessinger B."/>
            <person name="Dodds P.N."/>
            <person name="Figueroa M."/>
        </authorList>
    </citation>
    <scope>NUCLEOTIDE SEQUENCE [LARGE SCALE GENOMIC DNA]</scope>
    <source>
        <strain evidence="2">21-0</strain>
    </source>
</reference>
<keyword evidence="3" id="KW-1185">Reference proteome</keyword>
<dbReference type="AlphaFoldDB" id="A0A5B0PL39"/>
<comment type="caution">
    <text evidence="2">The sequence shown here is derived from an EMBL/GenBank/DDBJ whole genome shotgun (WGS) entry which is preliminary data.</text>
</comment>
<dbReference type="EMBL" id="VSWC01000053">
    <property type="protein sequence ID" value="KAA1101512.1"/>
    <property type="molecule type" value="Genomic_DNA"/>
</dbReference>
<dbReference type="Proteomes" id="UP000324748">
    <property type="component" value="Unassembled WGS sequence"/>
</dbReference>
<feature type="signal peptide" evidence="1">
    <location>
        <begin position="1"/>
        <end position="26"/>
    </location>
</feature>
<sequence>MRPGRISKLILFRYLLRLWTIAIRQSFPIRHPVIDIGSSSSTPRLTGADGTAVADLQDTSSINDTPPNSLWDNLCRPQSRTFVDRFDSHGIRSVLRGIDRDCHFAVLPGAVVGVAYDPEVYKRVAFLQLSAPSLFQSAAVAANLGVFLSSSSCQIDQASNKEFNRAGSRKQTVDLTMSALHLIY</sequence>